<dbReference type="Proteomes" id="UP001152799">
    <property type="component" value="Chromosome 5"/>
</dbReference>
<keyword evidence="1" id="KW-0472">Membrane</keyword>
<protein>
    <submittedName>
        <fullName evidence="2">Uncharacterized protein</fullName>
    </submittedName>
</protein>
<evidence type="ECO:0000313" key="3">
    <source>
        <dbReference type="Proteomes" id="UP001152799"/>
    </source>
</evidence>
<evidence type="ECO:0000256" key="1">
    <source>
        <dbReference type="SAM" id="Phobius"/>
    </source>
</evidence>
<feature type="transmembrane region" description="Helical" evidence="1">
    <location>
        <begin position="12"/>
        <end position="29"/>
    </location>
</feature>
<evidence type="ECO:0000313" key="2">
    <source>
        <dbReference type="EMBL" id="CAG9768630.1"/>
    </source>
</evidence>
<dbReference type="AlphaFoldDB" id="A0A9N9MT85"/>
<dbReference type="EMBL" id="OU892281">
    <property type="protein sequence ID" value="CAG9768630.1"/>
    <property type="molecule type" value="Genomic_DNA"/>
</dbReference>
<name>A0A9N9MT85_9CUCU</name>
<gene>
    <name evidence="2" type="ORF">CEUTPL_LOCUS9156</name>
</gene>
<proteinExistence type="predicted"/>
<organism evidence="2 3">
    <name type="scientific">Ceutorhynchus assimilis</name>
    <name type="common">cabbage seed weevil</name>
    <dbReference type="NCBI Taxonomy" id="467358"/>
    <lineage>
        <taxon>Eukaryota</taxon>
        <taxon>Metazoa</taxon>
        <taxon>Ecdysozoa</taxon>
        <taxon>Arthropoda</taxon>
        <taxon>Hexapoda</taxon>
        <taxon>Insecta</taxon>
        <taxon>Pterygota</taxon>
        <taxon>Neoptera</taxon>
        <taxon>Endopterygota</taxon>
        <taxon>Coleoptera</taxon>
        <taxon>Polyphaga</taxon>
        <taxon>Cucujiformia</taxon>
        <taxon>Curculionidae</taxon>
        <taxon>Ceutorhynchinae</taxon>
        <taxon>Ceutorhynchus</taxon>
    </lineage>
</organism>
<sequence>MTFVCRSSQYIILYFFFFFFFSISLLIMLPKTEHIANRLQNETPDLSLCSWSSDEDTIPRVAVGKPIGPPRRYSELQQFLTPDLSQCSLSDVFDELSVGDRTLAEQMKEDKIPKVPVGKPIVPPRQYPELITSSNPNLSTRCNRIIKSSKYEKNDQAVYGWWQNLFQTLEHDADIPPEEQYDVLESLFNSILLPKILESCATRNRLLKEELESLSDDDILQIRTEVRERVDDASFPTNKRDALTKETVQSSKERSAKDVLTSATEAPVEVSKCKMYMNFFKRKPNRAAVWRTLPPLSMNEMNLNQKAEAITEQIATDFINWLRDLGGDEELSLSVQSIIEMFEIGFHANSARSLKVGLKELPAVSKRIAIAKKCPQKAKRAVLRQEIVKDMRASKKKTTCTAFGRQLPPEMQVRPPAENYFKKWRSCDRVPERLASMAAVWQGITHLKSTRAYCEFLLQRPEIKPPKYLLDAGMMDLRKLREEDTKSDDFFVEIS</sequence>
<keyword evidence="1" id="KW-0812">Transmembrane</keyword>
<accession>A0A9N9MT85</accession>
<dbReference type="OrthoDB" id="6755972at2759"/>
<reference evidence="2" key="1">
    <citation type="submission" date="2022-01" db="EMBL/GenBank/DDBJ databases">
        <authorList>
            <person name="King R."/>
        </authorList>
    </citation>
    <scope>NUCLEOTIDE SEQUENCE</scope>
</reference>
<keyword evidence="1" id="KW-1133">Transmembrane helix</keyword>
<keyword evidence="3" id="KW-1185">Reference proteome</keyword>